<keyword evidence="5 7" id="KW-0472">Membrane</keyword>
<dbReference type="InterPro" id="IPR027379">
    <property type="entry name" value="CLS_N"/>
</dbReference>
<comment type="subcellular location">
    <subcellularLocation>
        <location evidence="1">Cell membrane</location>
        <topology evidence="1">Multi-pass membrane protein</topology>
    </subcellularLocation>
</comment>
<keyword evidence="3 7" id="KW-0812">Transmembrane</keyword>
<evidence type="ECO:0000256" key="4">
    <source>
        <dbReference type="ARBA" id="ARBA00022989"/>
    </source>
</evidence>
<evidence type="ECO:0000256" key="5">
    <source>
        <dbReference type="ARBA" id="ARBA00023136"/>
    </source>
</evidence>
<dbReference type="Pfam" id="PF13396">
    <property type="entry name" value="PLDc_N"/>
    <property type="match status" value="1"/>
</dbReference>
<accession>A0A7L5AG55</accession>
<feature type="transmembrane region" description="Helical" evidence="7">
    <location>
        <begin position="6"/>
        <end position="25"/>
    </location>
</feature>
<reference evidence="9 10" key="1">
    <citation type="submission" date="2016-09" db="EMBL/GenBank/DDBJ databases">
        <title>Complete genome sequence of microbes from the polar regions.</title>
        <authorList>
            <person name="Liao L."/>
            <person name="Chen B."/>
        </authorList>
    </citation>
    <scope>NUCLEOTIDE SEQUENCE [LARGE SCALE GENOMIC DNA]</scope>
    <source>
        <strain evidence="9 10">ZS314</strain>
    </source>
</reference>
<feature type="compositionally biased region" description="Basic and acidic residues" evidence="6">
    <location>
        <begin position="78"/>
        <end position="92"/>
    </location>
</feature>
<protein>
    <recommendedName>
        <fullName evidence="8">Cardiolipin synthase N-terminal domain-containing protein</fullName>
    </recommendedName>
</protein>
<evidence type="ECO:0000256" key="2">
    <source>
        <dbReference type="ARBA" id="ARBA00022475"/>
    </source>
</evidence>
<keyword evidence="4 7" id="KW-1133">Transmembrane helix</keyword>
<dbReference type="Proteomes" id="UP000464507">
    <property type="component" value="Chromosome"/>
</dbReference>
<feature type="transmembrane region" description="Helical" evidence="7">
    <location>
        <begin position="37"/>
        <end position="57"/>
    </location>
</feature>
<dbReference type="AlphaFoldDB" id="A0A7L5AG55"/>
<feature type="region of interest" description="Disordered" evidence="6">
    <location>
        <begin position="62"/>
        <end position="92"/>
    </location>
</feature>
<dbReference type="EMBL" id="CP017146">
    <property type="protein sequence ID" value="QHO68404.1"/>
    <property type="molecule type" value="Genomic_DNA"/>
</dbReference>
<evidence type="ECO:0000256" key="1">
    <source>
        <dbReference type="ARBA" id="ARBA00004651"/>
    </source>
</evidence>
<evidence type="ECO:0000256" key="6">
    <source>
        <dbReference type="SAM" id="MobiDB-lite"/>
    </source>
</evidence>
<evidence type="ECO:0000256" key="7">
    <source>
        <dbReference type="SAM" id="Phobius"/>
    </source>
</evidence>
<proteinExistence type="predicted"/>
<gene>
    <name evidence="9" type="ORF">BHD05_00870</name>
</gene>
<evidence type="ECO:0000313" key="9">
    <source>
        <dbReference type="EMBL" id="QHO68404.1"/>
    </source>
</evidence>
<keyword evidence="2" id="KW-1003">Cell membrane</keyword>
<organism evidence="9 10">
    <name type="scientific">Marisediminicola antarctica</name>
    <dbReference type="NCBI Taxonomy" id="674079"/>
    <lineage>
        <taxon>Bacteria</taxon>
        <taxon>Bacillati</taxon>
        <taxon>Actinomycetota</taxon>
        <taxon>Actinomycetes</taxon>
        <taxon>Micrococcales</taxon>
        <taxon>Microbacteriaceae</taxon>
        <taxon>Marisediminicola</taxon>
    </lineage>
</organism>
<keyword evidence="10" id="KW-1185">Reference proteome</keyword>
<feature type="domain" description="Cardiolipin synthase N-terminal" evidence="8">
    <location>
        <begin position="14"/>
        <end position="58"/>
    </location>
</feature>
<dbReference type="KEGG" id="mant:BHD05_00870"/>
<dbReference type="RefSeq" id="WP_161884759.1">
    <property type="nucleotide sequence ID" value="NZ_CP017146.1"/>
</dbReference>
<evidence type="ECO:0000259" key="8">
    <source>
        <dbReference type="Pfam" id="PF13396"/>
    </source>
</evidence>
<evidence type="ECO:0000256" key="3">
    <source>
        <dbReference type="ARBA" id="ARBA00022692"/>
    </source>
</evidence>
<sequence>MVRVYIVAGLAIIALSIYAAVDSLMTDKRRTRGLPKFVWVLVILVLPVIGAVLWFTLGKDRGKSKPVMRQTAPDDDPDFLRRLGSEKEQEERIRRLEQELADLDDDSSAKE</sequence>
<name>A0A7L5AG55_9MICO</name>
<dbReference type="GO" id="GO:0005886">
    <property type="term" value="C:plasma membrane"/>
    <property type="evidence" value="ECO:0007669"/>
    <property type="project" value="UniProtKB-SubCell"/>
</dbReference>
<dbReference type="OrthoDB" id="3298527at2"/>
<evidence type="ECO:0000313" key="10">
    <source>
        <dbReference type="Proteomes" id="UP000464507"/>
    </source>
</evidence>